<protein>
    <recommendedName>
        <fullName evidence="1">Gfo/Idh/MocA-like oxidoreductase N-terminal domain-containing protein</fullName>
    </recommendedName>
</protein>
<dbReference type="PANTHER" id="PTHR43377">
    <property type="entry name" value="BILIVERDIN REDUCTASE A"/>
    <property type="match status" value="1"/>
</dbReference>
<gene>
    <name evidence="2" type="ORF">METZ01_LOCUS414237</name>
</gene>
<evidence type="ECO:0000313" key="2">
    <source>
        <dbReference type="EMBL" id="SVD61383.1"/>
    </source>
</evidence>
<dbReference type="PANTHER" id="PTHR43377:SF6">
    <property type="entry name" value="GFO_IDH_MOCA-LIKE OXIDOREDUCTASE N-TERMINAL DOMAIN-CONTAINING PROTEIN"/>
    <property type="match status" value="1"/>
</dbReference>
<dbReference type="Pfam" id="PF01408">
    <property type="entry name" value="GFO_IDH_MocA"/>
    <property type="match status" value="1"/>
</dbReference>
<dbReference type="EMBL" id="UINC01161919">
    <property type="protein sequence ID" value="SVD61383.1"/>
    <property type="molecule type" value="Genomic_DNA"/>
</dbReference>
<dbReference type="InterPro" id="IPR036291">
    <property type="entry name" value="NAD(P)-bd_dom_sf"/>
</dbReference>
<proteinExistence type="predicted"/>
<organism evidence="2">
    <name type="scientific">marine metagenome</name>
    <dbReference type="NCBI Taxonomy" id="408172"/>
    <lineage>
        <taxon>unclassified sequences</taxon>
        <taxon>metagenomes</taxon>
        <taxon>ecological metagenomes</taxon>
    </lineage>
</organism>
<dbReference type="SUPFAM" id="SSF51735">
    <property type="entry name" value="NAD(P)-binding Rossmann-fold domains"/>
    <property type="match status" value="1"/>
</dbReference>
<feature type="non-terminal residue" evidence="2">
    <location>
        <position position="238"/>
    </location>
</feature>
<dbReference type="Gene3D" id="3.40.50.720">
    <property type="entry name" value="NAD(P)-binding Rossmann-like Domain"/>
    <property type="match status" value="1"/>
</dbReference>
<dbReference type="InterPro" id="IPR051450">
    <property type="entry name" value="Gfo/Idh/MocA_Oxidoreductases"/>
</dbReference>
<dbReference type="InterPro" id="IPR000683">
    <property type="entry name" value="Gfo/Idh/MocA-like_OxRdtase_N"/>
</dbReference>
<feature type="domain" description="Gfo/Idh/MocA-like oxidoreductase N-terminal" evidence="1">
    <location>
        <begin position="97"/>
        <end position="215"/>
    </location>
</feature>
<name>A0A382WRS6_9ZZZZ</name>
<dbReference type="AlphaFoldDB" id="A0A382WRS6"/>
<dbReference type="Gene3D" id="3.30.360.10">
    <property type="entry name" value="Dihydrodipicolinate Reductase, domain 2"/>
    <property type="match status" value="1"/>
</dbReference>
<sequence>MGNISPLPKTLIFQEVTHALSHPSRFQNLSLSPPLEASRSRTPRKADLPLRTVFLQYSIVKPLQTINGMQSNHGYVNTINKTLTTYIKNKRIKYLSTLLVGYGYWGKNLARNFARDGNLAGICDTNKEKLLEANKLYGELGAIKLYNEYEHAVIDSNVDNIVIATPAESHYKLASQAMIEGRDVWIEKPACCDLSSLEALKTIAKEKGKIIFIDHTFCYNPAVIKMKELLDEIGRPLY</sequence>
<evidence type="ECO:0000259" key="1">
    <source>
        <dbReference type="Pfam" id="PF01408"/>
    </source>
</evidence>
<dbReference type="GO" id="GO:0000166">
    <property type="term" value="F:nucleotide binding"/>
    <property type="evidence" value="ECO:0007669"/>
    <property type="project" value="InterPro"/>
</dbReference>
<reference evidence="2" key="1">
    <citation type="submission" date="2018-05" db="EMBL/GenBank/DDBJ databases">
        <authorList>
            <person name="Lanie J.A."/>
            <person name="Ng W.-L."/>
            <person name="Kazmierczak K.M."/>
            <person name="Andrzejewski T.M."/>
            <person name="Davidsen T.M."/>
            <person name="Wayne K.J."/>
            <person name="Tettelin H."/>
            <person name="Glass J.I."/>
            <person name="Rusch D."/>
            <person name="Podicherti R."/>
            <person name="Tsui H.-C.T."/>
            <person name="Winkler M.E."/>
        </authorList>
    </citation>
    <scope>NUCLEOTIDE SEQUENCE</scope>
</reference>
<accession>A0A382WRS6</accession>